<feature type="transmembrane region" description="Helical" evidence="11">
    <location>
        <begin position="349"/>
        <end position="373"/>
    </location>
</feature>
<keyword evidence="10 11" id="KW-0472">Membrane</keyword>
<gene>
    <name evidence="13" type="ORF">J2T57_001300</name>
</gene>
<comment type="cofactor">
    <cofactor evidence="1">
        <name>Zn(2+)</name>
        <dbReference type="ChEBI" id="CHEBI:29105"/>
    </cofactor>
</comment>
<evidence type="ECO:0000256" key="6">
    <source>
        <dbReference type="ARBA" id="ARBA00022801"/>
    </source>
</evidence>
<sequence length="374" mass="39256">MGEALVSVVVGVTVFVVALNLLVVLHELGHFAAARAFGVRVLAFRVCFGRALIGFRDRHGTHFGLGWLPLGGFIQMARDPERLSEQEAARQGSDIPLAETFDGIAAWKRIVIALAGPAANGLIAVALFFAVEVQDVVFVPAIIGEVEVGGPGAAAGLSPGQQVTHVNGHPVVHWGHVAERVVRDIRGGSVELALVDGGGARTTARLGGESYGVARDSRWIFADGGFRPAAVDTIPLERLVIREPGAIEALSAAITRTRDASALVFSVLVSLVSADIPTSAVASPVGVAEISLEVLTMGWMPYVAFIAIFSVNLMVFNLLPIPGLDGGHVVIAAAESAARRRLRPRTESLVIGSGFVLLIGVAVLAIAQDIWFLI</sequence>
<keyword evidence="14" id="KW-1185">Reference proteome</keyword>
<dbReference type="SUPFAM" id="SSF50156">
    <property type="entry name" value="PDZ domain-like"/>
    <property type="match status" value="1"/>
</dbReference>
<keyword evidence="7" id="KW-0862">Zinc</keyword>
<dbReference type="InterPro" id="IPR001478">
    <property type="entry name" value="PDZ"/>
</dbReference>
<dbReference type="EC" id="3.4.24.-" evidence="13"/>
<keyword evidence="8 11" id="KW-1133">Transmembrane helix</keyword>
<dbReference type="Gene3D" id="2.30.42.10">
    <property type="match status" value="1"/>
</dbReference>
<accession>A0AAE3G2Y4</accession>
<keyword evidence="6 13" id="KW-0378">Hydrolase</keyword>
<dbReference type="InterPro" id="IPR036034">
    <property type="entry name" value="PDZ_sf"/>
</dbReference>
<feature type="transmembrane region" description="Helical" evidence="11">
    <location>
        <begin position="6"/>
        <end position="25"/>
    </location>
</feature>
<dbReference type="EMBL" id="JALJXV010000003">
    <property type="protein sequence ID" value="MCP1674198.1"/>
    <property type="molecule type" value="Genomic_DNA"/>
</dbReference>
<evidence type="ECO:0000256" key="8">
    <source>
        <dbReference type="ARBA" id="ARBA00022989"/>
    </source>
</evidence>
<evidence type="ECO:0000256" key="4">
    <source>
        <dbReference type="ARBA" id="ARBA00022670"/>
    </source>
</evidence>
<evidence type="ECO:0000256" key="9">
    <source>
        <dbReference type="ARBA" id="ARBA00023049"/>
    </source>
</evidence>
<evidence type="ECO:0000256" key="3">
    <source>
        <dbReference type="ARBA" id="ARBA00007931"/>
    </source>
</evidence>
<evidence type="ECO:0000256" key="1">
    <source>
        <dbReference type="ARBA" id="ARBA00001947"/>
    </source>
</evidence>
<feature type="transmembrane region" description="Helical" evidence="11">
    <location>
        <begin position="299"/>
        <end position="319"/>
    </location>
</feature>
<dbReference type="Pfam" id="PF02163">
    <property type="entry name" value="Peptidase_M50"/>
    <property type="match status" value="1"/>
</dbReference>
<dbReference type="GO" id="GO:0016020">
    <property type="term" value="C:membrane"/>
    <property type="evidence" value="ECO:0007669"/>
    <property type="project" value="UniProtKB-SubCell"/>
</dbReference>
<dbReference type="InterPro" id="IPR004387">
    <property type="entry name" value="Pept_M50_Zn"/>
</dbReference>
<comment type="caution">
    <text evidence="13">The sequence shown here is derived from an EMBL/GenBank/DDBJ whole genome shotgun (WGS) entry which is preliminary data.</text>
</comment>
<comment type="subcellular location">
    <subcellularLocation>
        <location evidence="2">Membrane</location>
        <topology evidence="2">Multi-pass membrane protein</topology>
    </subcellularLocation>
</comment>
<evidence type="ECO:0000256" key="11">
    <source>
        <dbReference type="SAM" id="Phobius"/>
    </source>
</evidence>
<dbReference type="PANTHER" id="PTHR42837">
    <property type="entry name" value="REGULATOR OF SIGMA-E PROTEASE RSEP"/>
    <property type="match status" value="1"/>
</dbReference>
<evidence type="ECO:0000259" key="12">
    <source>
        <dbReference type="SMART" id="SM00228"/>
    </source>
</evidence>
<evidence type="ECO:0000313" key="14">
    <source>
        <dbReference type="Proteomes" id="UP001205843"/>
    </source>
</evidence>
<keyword evidence="9" id="KW-0482">Metalloprotease</keyword>
<evidence type="ECO:0000256" key="5">
    <source>
        <dbReference type="ARBA" id="ARBA00022692"/>
    </source>
</evidence>
<dbReference type="AlphaFoldDB" id="A0AAE3G2Y4"/>
<dbReference type="GO" id="GO:0006508">
    <property type="term" value="P:proteolysis"/>
    <property type="evidence" value="ECO:0007669"/>
    <property type="project" value="UniProtKB-KW"/>
</dbReference>
<dbReference type="RefSeq" id="WP_253475979.1">
    <property type="nucleotide sequence ID" value="NZ_JALJXV010000003.1"/>
</dbReference>
<evidence type="ECO:0000313" key="13">
    <source>
        <dbReference type="EMBL" id="MCP1674198.1"/>
    </source>
</evidence>
<dbReference type="Proteomes" id="UP001205843">
    <property type="component" value="Unassembled WGS sequence"/>
</dbReference>
<comment type="similarity">
    <text evidence="3">Belongs to the peptidase M50B family.</text>
</comment>
<protein>
    <submittedName>
        <fullName evidence="13">Regulator of sigma E protease</fullName>
        <ecNumber evidence="13">3.4.24.-</ecNumber>
    </submittedName>
</protein>
<name>A0AAE3G2Y4_9GAMM</name>
<keyword evidence="5 11" id="KW-0812">Transmembrane</keyword>
<dbReference type="PANTHER" id="PTHR42837:SF2">
    <property type="entry name" value="MEMBRANE METALLOPROTEASE ARASP2, CHLOROPLASTIC-RELATED"/>
    <property type="match status" value="1"/>
</dbReference>
<proteinExistence type="inferred from homology"/>
<feature type="transmembrane region" description="Helical" evidence="11">
    <location>
        <begin position="262"/>
        <end position="287"/>
    </location>
</feature>
<evidence type="ECO:0000256" key="7">
    <source>
        <dbReference type="ARBA" id="ARBA00022833"/>
    </source>
</evidence>
<organism evidence="13 14">
    <name type="scientific">Natronocella acetinitrilica</name>
    <dbReference type="NCBI Taxonomy" id="414046"/>
    <lineage>
        <taxon>Bacteria</taxon>
        <taxon>Pseudomonadati</taxon>
        <taxon>Pseudomonadota</taxon>
        <taxon>Gammaproteobacteria</taxon>
        <taxon>Chromatiales</taxon>
        <taxon>Ectothiorhodospiraceae</taxon>
        <taxon>Natronocella</taxon>
    </lineage>
</organism>
<dbReference type="SMART" id="SM00228">
    <property type="entry name" value="PDZ"/>
    <property type="match status" value="1"/>
</dbReference>
<reference evidence="13" key="1">
    <citation type="submission" date="2022-03" db="EMBL/GenBank/DDBJ databases">
        <title>Genomic Encyclopedia of Type Strains, Phase III (KMG-III): the genomes of soil and plant-associated and newly described type strains.</title>
        <authorList>
            <person name="Whitman W."/>
        </authorList>
    </citation>
    <scope>NUCLEOTIDE SEQUENCE</scope>
    <source>
        <strain evidence="13">ANL 6-2</strain>
    </source>
</reference>
<dbReference type="GO" id="GO:0004222">
    <property type="term" value="F:metalloendopeptidase activity"/>
    <property type="evidence" value="ECO:0007669"/>
    <property type="project" value="InterPro"/>
</dbReference>
<evidence type="ECO:0000256" key="10">
    <source>
        <dbReference type="ARBA" id="ARBA00023136"/>
    </source>
</evidence>
<evidence type="ECO:0000256" key="2">
    <source>
        <dbReference type="ARBA" id="ARBA00004141"/>
    </source>
</evidence>
<keyword evidence="4 13" id="KW-0645">Protease</keyword>
<dbReference type="InterPro" id="IPR008915">
    <property type="entry name" value="Peptidase_M50"/>
</dbReference>
<feature type="domain" description="PDZ" evidence="12">
    <location>
        <begin position="127"/>
        <end position="198"/>
    </location>
</feature>